<dbReference type="Gene3D" id="2.40.420.20">
    <property type="match status" value="1"/>
</dbReference>
<protein>
    <submittedName>
        <fullName evidence="5">Efflux RND transporter periplasmic adaptor subunit</fullName>
    </submittedName>
</protein>
<proteinExistence type="inferred from homology"/>
<evidence type="ECO:0000259" key="4">
    <source>
        <dbReference type="Pfam" id="PF25967"/>
    </source>
</evidence>
<dbReference type="SUPFAM" id="SSF111369">
    <property type="entry name" value="HlyD-like secretion proteins"/>
    <property type="match status" value="3"/>
</dbReference>
<dbReference type="PANTHER" id="PTHR30469">
    <property type="entry name" value="MULTIDRUG RESISTANCE PROTEIN MDTA"/>
    <property type="match status" value="1"/>
</dbReference>
<evidence type="ECO:0000313" key="5">
    <source>
        <dbReference type="EMBL" id="MCC9628949.1"/>
    </source>
</evidence>
<dbReference type="PROSITE" id="PS51257">
    <property type="entry name" value="PROKAR_LIPOPROTEIN"/>
    <property type="match status" value="1"/>
</dbReference>
<name>A0A9X1SJK4_9BACT</name>
<dbReference type="InterPro" id="IPR006143">
    <property type="entry name" value="RND_pump_MFP"/>
</dbReference>
<sequence>MLRFAGPIAASAVLFILAGCGSSPPASPPLRPVRTLQVGKLSAVDSREFPGRAKAKDEVELSFQVAGPLISLPVDVGANVKKGDVIAVIDPRDFEAALANSQGNLERAKANLLAMERGARPEEIEQLKAAVDQAVASYDQAAAEHARNEVLVVSKTVSQSDFDITLARKQRTEAEVKNAKEALNIGMTGAREEDLNAKKAEIRALEAAVAGAKNQLDYSTLTAPFDAEVAAKYVENFQSVQPKQNIVRLLNTSKIEITIQVPETLISLVPQVKRVACRFDAFPDQEFFGKVTKIGSEASQTTRTYPVTIEIDQPEDVRILPGMAATVRHSPEETNGDAPTAMIVPASALFTPTDAPGSFVWIVDPSSKTVARREVKTGKLTPVGVTIDEGLAGGDLVVISGANMLRDGQEVKLP</sequence>
<dbReference type="Pfam" id="PF25967">
    <property type="entry name" value="RND-MFP_C"/>
    <property type="match status" value="1"/>
</dbReference>
<dbReference type="GO" id="GO:1990281">
    <property type="term" value="C:efflux pump complex"/>
    <property type="evidence" value="ECO:0007669"/>
    <property type="project" value="TreeGrafter"/>
</dbReference>
<dbReference type="Pfam" id="PF25954">
    <property type="entry name" value="Beta-barrel_RND_2"/>
    <property type="match status" value="1"/>
</dbReference>
<dbReference type="NCBIfam" id="TIGR01730">
    <property type="entry name" value="RND_mfp"/>
    <property type="match status" value="1"/>
</dbReference>
<evidence type="ECO:0000259" key="3">
    <source>
        <dbReference type="Pfam" id="PF25954"/>
    </source>
</evidence>
<keyword evidence="6" id="KW-1185">Reference proteome</keyword>
<dbReference type="EMBL" id="JAJKFT010000008">
    <property type="protein sequence ID" value="MCC9628949.1"/>
    <property type="molecule type" value="Genomic_DNA"/>
</dbReference>
<dbReference type="InterPro" id="IPR059052">
    <property type="entry name" value="HH_YbhG-like"/>
</dbReference>
<feature type="domain" description="YbhG-like alpha-helical hairpin" evidence="2">
    <location>
        <begin position="89"/>
        <end position="217"/>
    </location>
</feature>
<dbReference type="Gene3D" id="1.10.287.470">
    <property type="entry name" value="Helix hairpin bin"/>
    <property type="match status" value="1"/>
</dbReference>
<organism evidence="5 6">
    <name type="scientific">Blastopirellula sediminis</name>
    <dbReference type="NCBI Taxonomy" id="2894196"/>
    <lineage>
        <taxon>Bacteria</taxon>
        <taxon>Pseudomonadati</taxon>
        <taxon>Planctomycetota</taxon>
        <taxon>Planctomycetia</taxon>
        <taxon>Pirellulales</taxon>
        <taxon>Pirellulaceae</taxon>
        <taxon>Blastopirellula</taxon>
    </lineage>
</organism>
<dbReference type="Proteomes" id="UP001139103">
    <property type="component" value="Unassembled WGS sequence"/>
</dbReference>
<evidence type="ECO:0000259" key="2">
    <source>
        <dbReference type="Pfam" id="PF25881"/>
    </source>
</evidence>
<feature type="domain" description="Multidrug resistance protein MdtA-like C-terminal permuted SH3" evidence="4">
    <location>
        <begin position="341"/>
        <end position="402"/>
    </location>
</feature>
<evidence type="ECO:0000256" key="1">
    <source>
        <dbReference type="ARBA" id="ARBA00009477"/>
    </source>
</evidence>
<dbReference type="InterPro" id="IPR058792">
    <property type="entry name" value="Beta-barrel_RND_2"/>
</dbReference>
<evidence type="ECO:0000313" key="6">
    <source>
        <dbReference type="Proteomes" id="UP001139103"/>
    </source>
</evidence>
<dbReference type="Gene3D" id="2.40.50.100">
    <property type="match status" value="2"/>
</dbReference>
<dbReference type="AlphaFoldDB" id="A0A9X1SJK4"/>
<dbReference type="InterPro" id="IPR058627">
    <property type="entry name" value="MdtA-like_C"/>
</dbReference>
<dbReference type="Pfam" id="PF25881">
    <property type="entry name" value="HH_YBHG"/>
    <property type="match status" value="1"/>
</dbReference>
<comment type="caution">
    <text evidence="5">The sequence shown here is derived from an EMBL/GenBank/DDBJ whole genome shotgun (WGS) entry which is preliminary data.</text>
</comment>
<reference evidence="5" key="1">
    <citation type="submission" date="2021-11" db="EMBL/GenBank/DDBJ databases">
        <title>Genome sequence.</title>
        <authorList>
            <person name="Sun Q."/>
        </authorList>
    </citation>
    <scope>NUCLEOTIDE SEQUENCE</scope>
    <source>
        <strain evidence="5">JC732</strain>
    </source>
</reference>
<comment type="similarity">
    <text evidence="1">Belongs to the membrane fusion protein (MFP) (TC 8.A.1) family.</text>
</comment>
<feature type="domain" description="CusB-like beta-barrel" evidence="3">
    <location>
        <begin position="257"/>
        <end position="331"/>
    </location>
</feature>
<gene>
    <name evidence="5" type="ORF">LOC68_11115</name>
</gene>
<dbReference type="RefSeq" id="WP_230218514.1">
    <property type="nucleotide sequence ID" value="NZ_JAJKFT010000008.1"/>
</dbReference>
<accession>A0A9X1SJK4</accession>
<dbReference type="GO" id="GO:0015562">
    <property type="term" value="F:efflux transmembrane transporter activity"/>
    <property type="evidence" value="ECO:0007669"/>
    <property type="project" value="TreeGrafter"/>
</dbReference>
<dbReference type="PANTHER" id="PTHR30469:SF20">
    <property type="entry name" value="EFFLUX RND TRANSPORTER PERIPLASMIC ADAPTOR SUBUNIT"/>
    <property type="match status" value="1"/>
</dbReference>
<dbReference type="Gene3D" id="2.40.30.170">
    <property type="match status" value="1"/>
</dbReference>